<name>A0ABN7SSM1_OIKDI</name>
<protein>
    <submittedName>
        <fullName evidence="2">Oidioi.mRNA.OKI2018_I69.chr1.g1269.t1.cds</fullName>
    </submittedName>
</protein>
<organism evidence="2 3">
    <name type="scientific">Oikopleura dioica</name>
    <name type="common">Tunicate</name>
    <dbReference type="NCBI Taxonomy" id="34765"/>
    <lineage>
        <taxon>Eukaryota</taxon>
        <taxon>Metazoa</taxon>
        <taxon>Chordata</taxon>
        <taxon>Tunicata</taxon>
        <taxon>Appendicularia</taxon>
        <taxon>Copelata</taxon>
        <taxon>Oikopleuridae</taxon>
        <taxon>Oikopleura</taxon>
    </lineage>
</organism>
<dbReference type="EMBL" id="OU015566">
    <property type="protein sequence ID" value="CAG5104469.1"/>
    <property type="molecule type" value="Genomic_DNA"/>
</dbReference>
<dbReference type="Proteomes" id="UP001158576">
    <property type="component" value="Chromosome 1"/>
</dbReference>
<evidence type="ECO:0000256" key="1">
    <source>
        <dbReference type="SAM" id="MobiDB-lite"/>
    </source>
</evidence>
<feature type="compositionally biased region" description="Basic and acidic residues" evidence="1">
    <location>
        <begin position="44"/>
        <end position="54"/>
    </location>
</feature>
<proteinExistence type="predicted"/>
<evidence type="ECO:0000313" key="3">
    <source>
        <dbReference type="Proteomes" id="UP001158576"/>
    </source>
</evidence>
<sequence>MGEEEKGVPTDEESFKKKKKKLRFSGAQEEEKEETVVEEEVFGEEEHQHLETHQHKEHHSHKEFHERKEENEFSMQRRDTLIHFQEFKPIFNPKTLKKDFEADIILLTNLIDKLNYGIVQKWKKELLRAQNYRSNNSIFEVRGEMYSLFGYTVLNKLMVMKTYWLGQMFTNLKILDVHLEALETYLEYLKMKISQANDENFRNLMEAHPKAASEDLAMHTLKEDHCASFWENTQRDLVPCSQFAADHNSHVILNGDISFTIKEIIENDSSKVHELMAKIVVYMKKISLPVINLPVKHKDTKFERYHKFNTEFGYSIAWNLTVFRDLCFKDINQRIFNLNTYAKEKTRQLRKFEKTFNSMNDQFDKYEISCLHQDASDNEIGVRCTPAIDELERIFRQNKGEKLLETPINVLAASQDSRFTGSGIRSCHSCGHALSY</sequence>
<accession>A0ABN7SSM1</accession>
<keyword evidence="3" id="KW-1185">Reference proteome</keyword>
<evidence type="ECO:0000313" key="2">
    <source>
        <dbReference type="EMBL" id="CAG5104469.1"/>
    </source>
</evidence>
<reference evidence="2 3" key="1">
    <citation type="submission" date="2021-04" db="EMBL/GenBank/DDBJ databases">
        <authorList>
            <person name="Bliznina A."/>
        </authorList>
    </citation>
    <scope>NUCLEOTIDE SEQUENCE [LARGE SCALE GENOMIC DNA]</scope>
</reference>
<gene>
    <name evidence="2" type="ORF">OKIOD_LOCUS10034</name>
</gene>
<feature type="compositionally biased region" description="Basic and acidic residues" evidence="1">
    <location>
        <begin position="1"/>
        <end position="15"/>
    </location>
</feature>
<feature type="region of interest" description="Disordered" evidence="1">
    <location>
        <begin position="1"/>
        <end position="69"/>
    </location>
</feature>
<feature type="compositionally biased region" description="Acidic residues" evidence="1">
    <location>
        <begin position="28"/>
        <end position="43"/>
    </location>
</feature>